<accession>A0A3L6PVE3</accession>
<dbReference type="InterPro" id="IPR012341">
    <property type="entry name" value="6hp_glycosidase-like_sf"/>
</dbReference>
<evidence type="ECO:0000313" key="10">
    <source>
        <dbReference type="EMBL" id="RLM64681.1"/>
    </source>
</evidence>
<dbReference type="AlphaFoldDB" id="A0A3L6PVE3"/>
<name>A0A3L6PVE3_PANMI</name>
<comment type="catalytic activity">
    <reaction evidence="1">
        <text>Endohydrolysis of (1-&gt;4)-beta-D-glucosidic linkages in cellulose, lichenin and cereal beta-D-glucans.</text>
        <dbReference type="EC" id="3.2.1.4"/>
    </reaction>
</comment>
<evidence type="ECO:0000313" key="11">
    <source>
        <dbReference type="Proteomes" id="UP000275267"/>
    </source>
</evidence>
<reference evidence="11" key="1">
    <citation type="journal article" date="2019" name="Nat. Commun.">
        <title>The genome of broomcorn millet.</title>
        <authorList>
            <person name="Zou C."/>
            <person name="Miki D."/>
            <person name="Li D."/>
            <person name="Tang Q."/>
            <person name="Xiao L."/>
            <person name="Rajput S."/>
            <person name="Deng P."/>
            <person name="Jia W."/>
            <person name="Huang R."/>
            <person name="Zhang M."/>
            <person name="Sun Y."/>
            <person name="Hu J."/>
            <person name="Fu X."/>
            <person name="Schnable P.S."/>
            <person name="Li F."/>
            <person name="Zhang H."/>
            <person name="Feng B."/>
            <person name="Zhu X."/>
            <person name="Liu R."/>
            <person name="Schnable J.C."/>
            <person name="Zhu J.-K."/>
            <person name="Zhang H."/>
        </authorList>
    </citation>
    <scope>NUCLEOTIDE SEQUENCE [LARGE SCALE GENOMIC DNA]</scope>
</reference>
<evidence type="ECO:0000256" key="2">
    <source>
        <dbReference type="ARBA" id="ARBA00007072"/>
    </source>
</evidence>
<dbReference type="EC" id="3.2.1.4" evidence="3"/>
<dbReference type="GO" id="GO:0030245">
    <property type="term" value="P:cellulose catabolic process"/>
    <property type="evidence" value="ECO:0007669"/>
    <property type="project" value="UniProtKB-KW"/>
</dbReference>
<dbReference type="InterPro" id="IPR001701">
    <property type="entry name" value="Glyco_hydro_9"/>
</dbReference>
<keyword evidence="7" id="KW-0326">Glycosidase</keyword>
<dbReference type="GO" id="GO:0008810">
    <property type="term" value="F:cellulase activity"/>
    <property type="evidence" value="ECO:0007669"/>
    <property type="project" value="UniProtKB-EC"/>
</dbReference>
<evidence type="ECO:0000256" key="8">
    <source>
        <dbReference type="ARBA" id="ARBA00023326"/>
    </source>
</evidence>
<feature type="domain" description="Glycoside hydrolase family 9" evidence="9">
    <location>
        <begin position="55"/>
        <end position="95"/>
    </location>
</feature>
<dbReference type="Proteomes" id="UP000275267">
    <property type="component" value="Unassembled WGS sequence"/>
</dbReference>
<dbReference type="OrthoDB" id="10257085at2759"/>
<sequence length="132" mass="13873">MAMSSASSNRAALAAARPRAMPPPSSPRGLVLIAGLVVSLLSGSSHVAAGGHPDYADALGKAILFFQGQRSGKLPPDQAVTWRSNSGLSDGSSANVRRPKQLPQCCTAHSSDTPCCRRRVCFDHGRHVDLRL</sequence>
<dbReference type="InterPro" id="IPR008928">
    <property type="entry name" value="6-hairpin_glycosidase_sf"/>
</dbReference>
<comment type="caution">
    <text evidence="10">The sequence shown here is derived from an EMBL/GenBank/DDBJ whole genome shotgun (WGS) entry which is preliminary data.</text>
</comment>
<protein>
    <recommendedName>
        <fullName evidence="3">cellulase</fullName>
        <ecNumber evidence="3">3.2.1.4</ecNumber>
    </recommendedName>
</protein>
<evidence type="ECO:0000259" key="9">
    <source>
        <dbReference type="Pfam" id="PF00759"/>
    </source>
</evidence>
<gene>
    <name evidence="10" type="ORF">C2845_PM16G08570</name>
</gene>
<evidence type="ECO:0000256" key="4">
    <source>
        <dbReference type="ARBA" id="ARBA00022801"/>
    </source>
</evidence>
<dbReference type="STRING" id="4540.A0A3L6PVE3"/>
<evidence type="ECO:0000256" key="7">
    <source>
        <dbReference type="ARBA" id="ARBA00023295"/>
    </source>
</evidence>
<dbReference type="Pfam" id="PF00759">
    <property type="entry name" value="Glyco_hydro_9"/>
    <property type="match status" value="1"/>
</dbReference>
<keyword evidence="6" id="KW-0119">Carbohydrate metabolism</keyword>
<evidence type="ECO:0000256" key="6">
    <source>
        <dbReference type="ARBA" id="ARBA00023277"/>
    </source>
</evidence>
<keyword evidence="5" id="KW-0136">Cellulose degradation</keyword>
<dbReference type="SUPFAM" id="SSF48208">
    <property type="entry name" value="Six-hairpin glycosidases"/>
    <property type="match status" value="1"/>
</dbReference>
<proteinExistence type="inferred from homology"/>
<evidence type="ECO:0000256" key="3">
    <source>
        <dbReference type="ARBA" id="ARBA00012601"/>
    </source>
</evidence>
<dbReference type="EMBL" id="PQIB02000015">
    <property type="protein sequence ID" value="RLM64681.1"/>
    <property type="molecule type" value="Genomic_DNA"/>
</dbReference>
<dbReference type="PANTHER" id="PTHR22298">
    <property type="entry name" value="ENDO-1,4-BETA-GLUCANASE"/>
    <property type="match status" value="1"/>
</dbReference>
<keyword evidence="11" id="KW-1185">Reference proteome</keyword>
<evidence type="ECO:0000256" key="1">
    <source>
        <dbReference type="ARBA" id="ARBA00000966"/>
    </source>
</evidence>
<keyword evidence="8" id="KW-0624">Polysaccharide degradation</keyword>
<dbReference type="Gene3D" id="1.50.10.10">
    <property type="match status" value="1"/>
</dbReference>
<comment type="similarity">
    <text evidence="2">Belongs to the glycosyl hydrolase 9 (cellulase E) family.</text>
</comment>
<organism evidence="10 11">
    <name type="scientific">Panicum miliaceum</name>
    <name type="common">Proso millet</name>
    <name type="synonym">Broomcorn millet</name>
    <dbReference type="NCBI Taxonomy" id="4540"/>
    <lineage>
        <taxon>Eukaryota</taxon>
        <taxon>Viridiplantae</taxon>
        <taxon>Streptophyta</taxon>
        <taxon>Embryophyta</taxon>
        <taxon>Tracheophyta</taxon>
        <taxon>Spermatophyta</taxon>
        <taxon>Magnoliopsida</taxon>
        <taxon>Liliopsida</taxon>
        <taxon>Poales</taxon>
        <taxon>Poaceae</taxon>
        <taxon>PACMAD clade</taxon>
        <taxon>Panicoideae</taxon>
        <taxon>Panicodae</taxon>
        <taxon>Paniceae</taxon>
        <taxon>Panicinae</taxon>
        <taxon>Panicum</taxon>
        <taxon>Panicum sect. Panicum</taxon>
    </lineage>
</organism>
<evidence type="ECO:0000256" key="5">
    <source>
        <dbReference type="ARBA" id="ARBA00023001"/>
    </source>
</evidence>
<keyword evidence="4" id="KW-0378">Hydrolase</keyword>